<name>A0A7E4ZXB6_PANRE</name>
<evidence type="ECO:0000313" key="4">
    <source>
        <dbReference type="Proteomes" id="UP000492821"/>
    </source>
</evidence>
<feature type="signal peptide" evidence="3">
    <location>
        <begin position="1"/>
        <end position="19"/>
    </location>
</feature>
<keyword evidence="2" id="KW-1133">Transmembrane helix</keyword>
<proteinExistence type="predicted"/>
<dbReference type="WBParaSite" id="Pan_g22966.t1">
    <property type="protein sequence ID" value="Pan_g22966.t1"/>
    <property type="gene ID" value="Pan_g22966"/>
</dbReference>
<organism evidence="4 5">
    <name type="scientific">Panagrellus redivivus</name>
    <name type="common">Microworm</name>
    <dbReference type="NCBI Taxonomy" id="6233"/>
    <lineage>
        <taxon>Eukaryota</taxon>
        <taxon>Metazoa</taxon>
        <taxon>Ecdysozoa</taxon>
        <taxon>Nematoda</taxon>
        <taxon>Chromadorea</taxon>
        <taxon>Rhabditida</taxon>
        <taxon>Tylenchina</taxon>
        <taxon>Panagrolaimomorpha</taxon>
        <taxon>Panagrolaimoidea</taxon>
        <taxon>Panagrolaimidae</taxon>
        <taxon>Panagrellus</taxon>
    </lineage>
</organism>
<sequence length="302" mass="33197">MKFSSKILIVVAIVCFGRGEVKLKLNKNEIVAFEGDELIIKVDNPQSNKGRLELCFGSRPDATEKYCPRGYGGASVTITEITETYKLNRQGKFLKMRVNMGIDEEVVFNPDGSINVLVVAMPNEMTVSLPNAAISIVTTTASVLRKKETSSNAALRIVFLCVPLILLLLIIGAVLLYCCWYKKRGHRPNQMLQTPNGIRQADESLPQTVVEIYPVPKRPASKPKRTSNSTTKASDEKPQAAVASAPMSTPGETTKRKVNASKKSRRQKPTTPMNVEKSAEPSSMSQEHGNDSGTYSQVELPR</sequence>
<feature type="transmembrane region" description="Helical" evidence="2">
    <location>
        <begin position="157"/>
        <end position="181"/>
    </location>
</feature>
<dbReference type="AlphaFoldDB" id="A0A7E4ZXB6"/>
<dbReference type="Proteomes" id="UP000492821">
    <property type="component" value="Unassembled WGS sequence"/>
</dbReference>
<keyword evidence="4" id="KW-1185">Reference proteome</keyword>
<keyword evidence="2" id="KW-0812">Transmembrane</keyword>
<evidence type="ECO:0000313" key="5">
    <source>
        <dbReference type="WBParaSite" id="Pan_g22966.t1"/>
    </source>
</evidence>
<keyword evidence="2" id="KW-0472">Membrane</keyword>
<feature type="chain" id="PRO_5028940397" evidence="3">
    <location>
        <begin position="20"/>
        <end position="302"/>
    </location>
</feature>
<feature type="compositionally biased region" description="Polar residues" evidence="1">
    <location>
        <begin position="280"/>
        <end position="302"/>
    </location>
</feature>
<protein>
    <submittedName>
        <fullName evidence="5">Uncharacterized protein</fullName>
    </submittedName>
</protein>
<feature type="compositionally biased region" description="Basic residues" evidence="1">
    <location>
        <begin position="256"/>
        <end position="268"/>
    </location>
</feature>
<keyword evidence="3" id="KW-0732">Signal</keyword>
<evidence type="ECO:0000256" key="1">
    <source>
        <dbReference type="SAM" id="MobiDB-lite"/>
    </source>
</evidence>
<reference evidence="5" key="2">
    <citation type="submission" date="2020-10" db="UniProtKB">
        <authorList>
            <consortium name="WormBaseParasite"/>
        </authorList>
    </citation>
    <scope>IDENTIFICATION</scope>
</reference>
<evidence type="ECO:0000256" key="3">
    <source>
        <dbReference type="SAM" id="SignalP"/>
    </source>
</evidence>
<accession>A0A7E4ZXB6</accession>
<feature type="region of interest" description="Disordered" evidence="1">
    <location>
        <begin position="212"/>
        <end position="302"/>
    </location>
</feature>
<reference evidence="4" key="1">
    <citation type="journal article" date="2013" name="Genetics">
        <title>The draft genome and transcriptome of Panagrellus redivivus are shaped by the harsh demands of a free-living lifestyle.</title>
        <authorList>
            <person name="Srinivasan J."/>
            <person name="Dillman A.R."/>
            <person name="Macchietto M.G."/>
            <person name="Heikkinen L."/>
            <person name="Lakso M."/>
            <person name="Fracchia K.M."/>
            <person name="Antoshechkin I."/>
            <person name="Mortazavi A."/>
            <person name="Wong G."/>
            <person name="Sternberg P.W."/>
        </authorList>
    </citation>
    <scope>NUCLEOTIDE SEQUENCE [LARGE SCALE GENOMIC DNA]</scope>
    <source>
        <strain evidence="4">MT8872</strain>
    </source>
</reference>
<evidence type="ECO:0000256" key="2">
    <source>
        <dbReference type="SAM" id="Phobius"/>
    </source>
</evidence>